<keyword evidence="4" id="KW-0460">Magnesium</keyword>
<dbReference type="Pfam" id="PF00293">
    <property type="entry name" value="NUDIX"/>
    <property type="match status" value="1"/>
</dbReference>
<keyword evidence="3 5" id="KW-0378">Hydrolase</keyword>
<proteinExistence type="inferred from homology"/>
<dbReference type="PANTHER" id="PTHR43046:SF12">
    <property type="entry name" value="GDP-MANNOSE MANNOSYL HYDROLASE"/>
    <property type="match status" value="1"/>
</dbReference>
<dbReference type="PROSITE" id="PS00893">
    <property type="entry name" value="NUDIX_BOX"/>
    <property type="match status" value="1"/>
</dbReference>
<evidence type="ECO:0000313" key="8">
    <source>
        <dbReference type="Proteomes" id="UP000598775"/>
    </source>
</evidence>
<dbReference type="Proteomes" id="UP000598775">
    <property type="component" value="Unassembled WGS sequence"/>
</dbReference>
<comment type="similarity">
    <text evidence="2 5">Belongs to the Nudix hydrolase family.</text>
</comment>
<evidence type="ECO:0000256" key="2">
    <source>
        <dbReference type="ARBA" id="ARBA00005582"/>
    </source>
</evidence>
<accession>A0A917B9Y7</accession>
<dbReference type="PRINTS" id="PR00502">
    <property type="entry name" value="NUDIXFAMILY"/>
</dbReference>
<dbReference type="SUPFAM" id="SSF55811">
    <property type="entry name" value="Nudix"/>
    <property type="match status" value="1"/>
</dbReference>
<evidence type="ECO:0000256" key="5">
    <source>
        <dbReference type="RuleBase" id="RU003476"/>
    </source>
</evidence>
<gene>
    <name evidence="7" type="ORF">GCM10011399_27290</name>
</gene>
<dbReference type="PANTHER" id="PTHR43046">
    <property type="entry name" value="GDP-MANNOSE MANNOSYL HYDROLASE"/>
    <property type="match status" value="1"/>
</dbReference>
<dbReference type="RefSeq" id="WP_188679165.1">
    <property type="nucleotide sequence ID" value="NZ_BMGP01000005.1"/>
</dbReference>
<sequence length="162" mass="18365">MPDSQPSAPEGSGFDFIKSRVLLFDKTDAVLLFFTKAQVDTNPTRWVTPGGHVERGETHLQGAARELFEETGLEVAPDALGSPVWSREFSDEREPGVFKTNYEEWFVYRTTRFTPSSAGWTESELVDMEASKWWTVGELEQTDELFEPAELISVIRNQLDQS</sequence>
<dbReference type="Gene3D" id="3.90.79.10">
    <property type="entry name" value="Nucleoside Triphosphate Pyrophosphohydrolase"/>
    <property type="match status" value="1"/>
</dbReference>
<feature type="domain" description="Nudix hydrolase" evidence="6">
    <location>
        <begin position="14"/>
        <end position="159"/>
    </location>
</feature>
<evidence type="ECO:0000313" key="7">
    <source>
        <dbReference type="EMBL" id="GGF32688.1"/>
    </source>
</evidence>
<keyword evidence="8" id="KW-1185">Reference proteome</keyword>
<dbReference type="InterPro" id="IPR015797">
    <property type="entry name" value="NUDIX_hydrolase-like_dom_sf"/>
</dbReference>
<dbReference type="InterPro" id="IPR020084">
    <property type="entry name" value="NUDIX_hydrolase_CS"/>
</dbReference>
<reference evidence="7 8" key="1">
    <citation type="journal article" date="2014" name="Int. J. Syst. Evol. Microbiol.">
        <title>Complete genome sequence of Corynebacterium casei LMG S-19264T (=DSM 44701T), isolated from a smear-ripened cheese.</title>
        <authorList>
            <consortium name="US DOE Joint Genome Institute (JGI-PGF)"/>
            <person name="Walter F."/>
            <person name="Albersmeier A."/>
            <person name="Kalinowski J."/>
            <person name="Ruckert C."/>
        </authorList>
    </citation>
    <scope>NUCLEOTIDE SEQUENCE [LARGE SCALE GENOMIC DNA]</scope>
    <source>
        <strain evidence="7 8">CGMCC 1.12976</strain>
    </source>
</reference>
<dbReference type="AlphaFoldDB" id="A0A917B9Y7"/>
<dbReference type="InterPro" id="IPR000086">
    <property type="entry name" value="NUDIX_hydrolase_dom"/>
</dbReference>
<dbReference type="EMBL" id="BMGP01000005">
    <property type="protein sequence ID" value="GGF32688.1"/>
    <property type="molecule type" value="Genomic_DNA"/>
</dbReference>
<evidence type="ECO:0000256" key="1">
    <source>
        <dbReference type="ARBA" id="ARBA00001946"/>
    </source>
</evidence>
<dbReference type="GO" id="GO:0016787">
    <property type="term" value="F:hydrolase activity"/>
    <property type="evidence" value="ECO:0007669"/>
    <property type="project" value="UniProtKB-KW"/>
</dbReference>
<name>A0A917B9Y7_9MICO</name>
<evidence type="ECO:0000256" key="3">
    <source>
        <dbReference type="ARBA" id="ARBA00022801"/>
    </source>
</evidence>
<dbReference type="PROSITE" id="PS51462">
    <property type="entry name" value="NUDIX"/>
    <property type="match status" value="1"/>
</dbReference>
<protein>
    <recommendedName>
        <fullName evidence="6">Nudix hydrolase domain-containing protein</fullName>
    </recommendedName>
</protein>
<dbReference type="CDD" id="cd04685">
    <property type="entry name" value="NUDIX_Hydrolase"/>
    <property type="match status" value="1"/>
</dbReference>
<organism evidence="7 8">
    <name type="scientific">Subtercola lobariae</name>
    <dbReference type="NCBI Taxonomy" id="1588641"/>
    <lineage>
        <taxon>Bacteria</taxon>
        <taxon>Bacillati</taxon>
        <taxon>Actinomycetota</taxon>
        <taxon>Actinomycetes</taxon>
        <taxon>Micrococcales</taxon>
        <taxon>Microbacteriaceae</taxon>
        <taxon>Subtercola</taxon>
    </lineage>
</organism>
<evidence type="ECO:0000259" key="6">
    <source>
        <dbReference type="PROSITE" id="PS51462"/>
    </source>
</evidence>
<evidence type="ECO:0000256" key="4">
    <source>
        <dbReference type="ARBA" id="ARBA00022842"/>
    </source>
</evidence>
<dbReference type="InterPro" id="IPR020476">
    <property type="entry name" value="Nudix_hydrolase"/>
</dbReference>
<comment type="cofactor">
    <cofactor evidence="1">
        <name>Mg(2+)</name>
        <dbReference type="ChEBI" id="CHEBI:18420"/>
    </cofactor>
</comment>
<comment type="caution">
    <text evidence="7">The sequence shown here is derived from an EMBL/GenBank/DDBJ whole genome shotgun (WGS) entry which is preliminary data.</text>
</comment>